<feature type="compositionally biased region" description="Pro residues" evidence="10">
    <location>
        <begin position="144"/>
        <end position="160"/>
    </location>
</feature>
<feature type="region of interest" description="Disordered" evidence="10">
    <location>
        <begin position="138"/>
        <end position="182"/>
    </location>
</feature>
<keyword evidence="3" id="KW-0336">GPI-anchor</keyword>
<keyword evidence="11" id="KW-0812">Transmembrane</keyword>
<keyword evidence="6" id="KW-1015">Disulfide bond</keyword>
<evidence type="ECO:0000256" key="11">
    <source>
        <dbReference type="SAM" id="Phobius"/>
    </source>
</evidence>
<keyword evidence="2" id="KW-1003">Cell membrane</keyword>
<name>A0AAW1XPX2_RUBAR</name>
<comment type="subcellular location">
    <subcellularLocation>
        <location evidence="1">Cell membrane</location>
        <topology evidence="1">Lipid-anchor</topology>
        <topology evidence="1">GPI-anchor</topology>
    </subcellularLocation>
</comment>
<dbReference type="InterPro" id="IPR039391">
    <property type="entry name" value="Phytocyanin-like"/>
</dbReference>
<dbReference type="FunFam" id="2.60.40.420:FF:000010">
    <property type="entry name" value="Early nodulin-like protein 1"/>
    <property type="match status" value="1"/>
</dbReference>
<evidence type="ECO:0000259" key="13">
    <source>
        <dbReference type="PROSITE" id="PS51485"/>
    </source>
</evidence>
<dbReference type="PANTHER" id="PTHR33021">
    <property type="entry name" value="BLUE COPPER PROTEIN"/>
    <property type="match status" value="1"/>
</dbReference>
<dbReference type="GO" id="GO:0009055">
    <property type="term" value="F:electron transfer activity"/>
    <property type="evidence" value="ECO:0007669"/>
    <property type="project" value="InterPro"/>
</dbReference>
<dbReference type="Gene3D" id="2.60.40.420">
    <property type="entry name" value="Cupredoxins - blue copper proteins"/>
    <property type="match status" value="1"/>
</dbReference>
<dbReference type="InterPro" id="IPR008972">
    <property type="entry name" value="Cupredoxin"/>
</dbReference>
<evidence type="ECO:0000256" key="6">
    <source>
        <dbReference type="ARBA" id="ARBA00023157"/>
    </source>
</evidence>
<evidence type="ECO:0000256" key="10">
    <source>
        <dbReference type="SAM" id="MobiDB-lite"/>
    </source>
</evidence>
<proteinExistence type="inferred from homology"/>
<feature type="domain" description="Phytocyanin" evidence="13">
    <location>
        <begin position="34"/>
        <end position="134"/>
    </location>
</feature>
<keyword evidence="7" id="KW-0325">Glycoprotein</keyword>
<feature type="transmembrane region" description="Helical" evidence="11">
    <location>
        <begin position="187"/>
        <end position="206"/>
    </location>
</feature>
<accession>A0AAW1XPX2</accession>
<evidence type="ECO:0000256" key="8">
    <source>
        <dbReference type="ARBA" id="ARBA00023288"/>
    </source>
</evidence>
<feature type="chain" id="PRO_5043844909" description="Phytocyanin domain-containing protein" evidence="12">
    <location>
        <begin position="34"/>
        <end position="207"/>
    </location>
</feature>
<dbReference type="InterPro" id="IPR041846">
    <property type="entry name" value="ENL_dom"/>
</dbReference>
<evidence type="ECO:0000313" key="15">
    <source>
        <dbReference type="Proteomes" id="UP001457282"/>
    </source>
</evidence>
<dbReference type="Proteomes" id="UP001457282">
    <property type="component" value="Unassembled WGS sequence"/>
</dbReference>
<dbReference type="InterPro" id="IPR003245">
    <property type="entry name" value="Phytocyanin_dom"/>
</dbReference>
<keyword evidence="4 12" id="KW-0732">Signal</keyword>
<dbReference type="Pfam" id="PF02298">
    <property type="entry name" value="Cu_bind_like"/>
    <property type="match status" value="1"/>
</dbReference>
<gene>
    <name evidence="14" type="ORF">M0R45_015145</name>
</gene>
<keyword evidence="15" id="KW-1185">Reference proteome</keyword>
<dbReference type="PANTHER" id="PTHR33021:SF253">
    <property type="entry name" value="EARLY NODULIN-LIKE PROTEIN 9"/>
    <property type="match status" value="1"/>
</dbReference>
<protein>
    <recommendedName>
        <fullName evidence="13">Phytocyanin domain-containing protein</fullName>
    </recommendedName>
</protein>
<evidence type="ECO:0000313" key="14">
    <source>
        <dbReference type="EMBL" id="KAK9938404.1"/>
    </source>
</evidence>
<dbReference type="CDD" id="cd11019">
    <property type="entry name" value="OsENODL1_like"/>
    <property type="match status" value="1"/>
</dbReference>
<reference evidence="14 15" key="1">
    <citation type="journal article" date="2023" name="G3 (Bethesda)">
        <title>A chromosome-length genome assembly and annotation of blackberry (Rubus argutus, cv. 'Hillquist').</title>
        <authorList>
            <person name="Bruna T."/>
            <person name="Aryal R."/>
            <person name="Dudchenko O."/>
            <person name="Sargent D.J."/>
            <person name="Mead D."/>
            <person name="Buti M."/>
            <person name="Cavallini A."/>
            <person name="Hytonen T."/>
            <person name="Andres J."/>
            <person name="Pham M."/>
            <person name="Weisz D."/>
            <person name="Mascagni F."/>
            <person name="Usai G."/>
            <person name="Natali L."/>
            <person name="Bassil N."/>
            <person name="Fernandez G.E."/>
            <person name="Lomsadze A."/>
            <person name="Armour M."/>
            <person name="Olukolu B."/>
            <person name="Poorten T."/>
            <person name="Britton C."/>
            <person name="Davik J."/>
            <person name="Ashrafi H."/>
            <person name="Aiden E.L."/>
            <person name="Borodovsky M."/>
            <person name="Worthington M."/>
        </authorList>
    </citation>
    <scope>NUCLEOTIDE SEQUENCE [LARGE SCALE GENOMIC DNA]</scope>
    <source>
        <strain evidence="14">PI 553951</strain>
    </source>
</reference>
<keyword evidence="5 11" id="KW-0472">Membrane</keyword>
<sequence length="207" mass="22222">MANSKVLRLNSTSIAFPLLGLLCLTLLLQKSGATEFAVSWKVPDDPSATHYNQWAENTRFQIGDAIVFNYSPDQDSVLRVSQEDYTNCNTDSPTSKFNDGHTVFKFDQSGPFYFISGNKDNCMKNEKVVVIVLADRNQTSTATPPSPAPSGEASPPPPAPGTVQINPTPAPESDQVPPPPPSGASSIFISFIGSIGAFAAYSSFLLF</sequence>
<evidence type="ECO:0000256" key="5">
    <source>
        <dbReference type="ARBA" id="ARBA00023136"/>
    </source>
</evidence>
<evidence type="ECO:0000256" key="3">
    <source>
        <dbReference type="ARBA" id="ARBA00022622"/>
    </source>
</evidence>
<keyword evidence="8" id="KW-0449">Lipoprotein</keyword>
<evidence type="ECO:0000256" key="12">
    <source>
        <dbReference type="SAM" id="SignalP"/>
    </source>
</evidence>
<evidence type="ECO:0000256" key="2">
    <source>
        <dbReference type="ARBA" id="ARBA00022475"/>
    </source>
</evidence>
<dbReference type="PROSITE" id="PS51485">
    <property type="entry name" value="PHYTOCYANIN"/>
    <property type="match status" value="1"/>
</dbReference>
<dbReference type="GO" id="GO:0005886">
    <property type="term" value="C:plasma membrane"/>
    <property type="evidence" value="ECO:0007669"/>
    <property type="project" value="UniProtKB-SubCell"/>
</dbReference>
<dbReference type="GO" id="GO:0098552">
    <property type="term" value="C:side of membrane"/>
    <property type="evidence" value="ECO:0007669"/>
    <property type="project" value="UniProtKB-KW"/>
</dbReference>
<dbReference type="EMBL" id="JBEDUW010000003">
    <property type="protein sequence ID" value="KAK9938404.1"/>
    <property type="molecule type" value="Genomic_DNA"/>
</dbReference>
<dbReference type="AlphaFoldDB" id="A0AAW1XPX2"/>
<keyword evidence="11" id="KW-1133">Transmembrane helix</keyword>
<evidence type="ECO:0000256" key="7">
    <source>
        <dbReference type="ARBA" id="ARBA00023180"/>
    </source>
</evidence>
<feature type="signal peptide" evidence="12">
    <location>
        <begin position="1"/>
        <end position="33"/>
    </location>
</feature>
<comment type="similarity">
    <text evidence="9">Belongs to the early nodulin-like (ENODL) family.</text>
</comment>
<dbReference type="SUPFAM" id="SSF49503">
    <property type="entry name" value="Cupredoxins"/>
    <property type="match status" value="1"/>
</dbReference>
<evidence type="ECO:0000256" key="9">
    <source>
        <dbReference type="ARBA" id="ARBA00035011"/>
    </source>
</evidence>
<organism evidence="14 15">
    <name type="scientific">Rubus argutus</name>
    <name type="common">Southern blackberry</name>
    <dbReference type="NCBI Taxonomy" id="59490"/>
    <lineage>
        <taxon>Eukaryota</taxon>
        <taxon>Viridiplantae</taxon>
        <taxon>Streptophyta</taxon>
        <taxon>Embryophyta</taxon>
        <taxon>Tracheophyta</taxon>
        <taxon>Spermatophyta</taxon>
        <taxon>Magnoliopsida</taxon>
        <taxon>eudicotyledons</taxon>
        <taxon>Gunneridae</taxon>
        <taxon>Pentapetalae</taxon>
        <taxon>rosids</taxon>
        <taxon>fabids</taxon>
        <taxon>Rosales</taxon>
        <taxon>Rosaceae</taxon>
        <taxon>Rosoideae</taxon>
        <taxon>Rosoideae incertae sedis</taxon>
        <taxon>Rubus</taxon>
    </lineage>
</organism>
<comment type="caution">
    <text evidence="14">The sequence shown here is derived from an EMBL/GenBank/DDBJ whole genome shotgun (WGS) entry which is preliminary data.</text>
</comment>
<evidence type="ECO:0000256" key="4">
    <source>
        <dbReference type="ARBA" id="ARBA00022729"/>
    </source>
</evidence>
<evidence type="ECO:0000256" key="1">
    <source>
        <dbReference type="ARBA" id="ARBA00004609"/>
    </source>
</evidence>